<proteinExistence type="predicted"/>
<dbReference type="VEuPathDB" id="FungiDB:BTJ68_00466"/>
<sequence>MPSSHLTRQVFRRLLANEPIVYRGCLRRQAYSSVASVGGPQYRRRQNDSFAIRMPQRRTFFNLGMFRKPRRERKEADMDPGIEKMMELEKLQRMRARPPPQEEIKKALRDFIYSKQDSRTAMEDTQARLVLLSLKHCLESVGEGSEVLHQESQDPVFATKFYKALTYTLGRPPRQVSDAHLELARYLFELLRTGNAVLARGTATAYCKIWCYAGSPNKALELLQSIDFPMAKPSMSPELGAEEHQEEGEAVESSMNQQQTPISDPVTPVLLHTLRTFVSMRDSSGVERTLAIMQDRGVRESYHTAACLVEMAIVQGDADRAQRHWKDFTRLAFAELDQSRNSPSGVSSVSSNQKQVIDKLLQWCMKVGHLDLGHEVVRDVMQDNPPKPIWDAVFVWAAGTGKGVDEVGRMFDVMESSNDGIPPDSWRTADAATINGLVKLAISKDDPYMAERFIALGRERGIEPDAKTLVLQMDYRLSVKDIDGALTAYKNLQYMDLSGDEDLPVVNRLIVALSSSKRHDFDTVMNVVADLSDRQARFDPLTTSTLALLHLNRDEIHDVIDLLNTHAYHYSSAERTSIRDALVSYCLDMETPTSRAWDAYSIIRDVFDELPREPRTELMSSFFRRQRPDMAVHVFNHMRTHSRADTIPTIDTYISAFLGTARLRDLESLEVVHNQLKLDFNINITTPLRNALIIAYTACSRPRKALGFWDDIVASREGPSYNSLHIALRACEKSPFGDLKAKEIWEKLRKMNVDLDSTMWASYVAALAGNGNVAAACKTMEDADADRELDVDPFVLGSLFAGAPGFDRQGDVEAWARAKYPREWADLEKLGCEEDEAGTRAFYIDRSVTP</sequence>
<evidence type="ECO:0000313" key="2">
    <source>
        <dbReference type="EMBL" id="RMX76139.1"/>
    </source>
</evidence>
<comment type="caution">
    <text evidence="2">The sequence shown here is derived from an EMBL/GenBank/DDBJ whole genome shotgun (WGS) entry which is preliminary data.</text>
</comment>
<dbReference type="EMBL" id="QWIJ01001164">
    <property type="protein sequence ID" value="RMX76139.1"/>
    <property type="molecule type" value="Genomic_DNA"/>
</dbReference>
<accession>A0A3M6WCC4</accession>
<feature type="region of interest" description="Disordered" evidence="1">
    <location>
        <begin position="234"/>
        <end position="264"/>
    </location>
</feature>
<dbReference type="OrthoDB" id="185373at2759"/>
<organism evidence="2 3">
    <name type="scientific">Hortaea werneckii</name>
    <name type="common">Black yeast</name>
    <name type="synonym">Cladosporium werneckii</name>
    <dbReference type="NCBI Taxonomy" id="91943"/>
    <lineage>
        <taxon>Eukaryota</taxon>
        <taxon>Fungi</taxon>
        <taxon>Dikarya</taxon>
        <taxon>Ascomycota</taxon>
        <taxon>Pezizomycotina</taxon>
        <taxon>Dothideomycetes</taxon>
        <taxon>Dothideomycetidae</taxon>
        <taxon>Mycosphaerellales</taxon>
        <taxon>Teratosphaeriaceae</taxon>
        <taxon>Hortaea</taxon>
    </lineage>
</organism>
<dbReference type="InterPro" id="IPR011990">
    <property type="entry name" value="TPR-like_helical_dom_sf"/>
</dbReference>
<dbReference type="Gene3D" id="1.25.40.10">
    <property type="entry name" value="Tetratricopeptide repeat domain"/>
    <property type="match status" value="2"/>
</dbReference>
<evidence type="ECO:0000256" key="1">
    <source>
        <dbReference type="SAM" id="MobiDB-lite"/>
    </source>
</evidence>
<protein>
    <recommendedName>
        <fullName evidence="4">Pentacotripeptide-repeat region of PRORP domain-containing protein</fullName>
    </recommendedName>
</protein>
<dbReference type="AlphaFoldDB" id="A0A3M6WCC4"/>
<evidence type="ECO:0000313" key="3">
    <source>
        <dbReference type="Proteomes" id="UP000281245"/>
    </source>
</evidence>
<dbReference type="PANTHER" id="PTHR47939">
    <property type="entry name" value="MEMBRANE-ASSOCIATED SALT-INDUCIBLE PROTEIN-LIKE"/>
    <property type="match status" value="1"/>
</dbReference>
<name>A0A3M6WCC4_HORWE</name>
<feature type="compositionally biased region" description="Polar residues" evidence="1">
    <location>
        <begin position="253"/>
        <end position="262"/>
    </location>
</feature>
<dbReference type="InterPro" id="IPR050667">
    <property type="entry name" value="PPR-containing_protein"/>
</dbReference>
<dbReference type="Proteomes" id="UP000281245">
    <property type="component" value="Unassembled WGS sequence"/>
</dbReference>
<evidence type="ECO:0008006" key="4">
    <source>
        <dbReference type="Google" id="ProtNLM"/>
    </source>
</evidence>
<reference evidence="2 3" key="1">
    <citation type="journal article" date="2018" name="BMC Genomics">
        <title>Genomic evidence for intraspecific hybridization in a clonal and extremely halotolerant yeast.</title>
        <authorList>
            <person name="Gostincar C."/>
            <person name="Stajich J.E."/>
            <person name="Zupancic J."/>
            <person name="Zalar P."/>
            <person name="Gunde-Cimerman N."/>
        </authorList>
    </citation>
    <scope>NUCLEOTIDE SEQUENCE [LARGE SCALE GENOMIC DNA]</scope>
    <source>
        <strain evidence="2 3">EXF-6656</strain>
    </source>
</reference>
<dbReference type="PANTHER" id="PTHR47939:SF5">
    <property type="entry name" value="PENTACOTRIPEPTIDE-REPEAT REGION OF PRORP DOMAIN-CONTAINING PROTEIN"/>
    <property type="match status" value="1"/>
</dbReference>
<gene>
    <name evidence="2" type="ORF">D0869_10987</name>
</gene>